<sequence>MVAPGEDTLYPPFDPELLADLHADALPPEFAERLRAATESDPDAQRTLAALDAVRAELGALRTLDTPAPPIPPDVLARIESAVAEAPPPAVALSARRRRNPVRLAAAAAAALVVLAGAGVGIAHLRTGSPEPAAPLLAQPSSAPPDGAGVELGDALQPTVALSVLGHSALGPLDNRRSREDCLLANGIDPTRPLLGSGPVRLRGAAGILMLFAGPRPPQITALVVGTGCTASDPATLARADIG</sequence>
<accession>A0A541BQT0</accession>
<reference evidence="2 3" key="1">
    <citation type="submission" date="2019-06" db="EMBL/GenBank/DDBJ databases">
        <title>Rhodococcus spaelei sp. nov., isolated from a cave.</title>
        <authorList>
            <person name="Lee S.D."/>
        </authorList>
    </citation>
    <scope>NUCLEOTIDE SEQUENCE [LARGE SCALE GENOMIC DNA]</scope>
    <source>
        <strain evidence="2 3">C9-5</strain>
    </source>
</reference>
<evidence type="ECO:0000313" key="2">
    <source>
        <dbReference type="EMBL" id="TQF74681.1"/>
    </source>
</evidence>
<keyword evidence="1" id="KW-0812">Transmembrane</keyword>
<keyword evidence="1" id="KW-1133">Transmembrane helix</keyword>
<gene>
    <name evidence="2" type="ORF">FK531_00830</name>
</gene>
<name>A0A541BQT0_9NOCA</name>
<keyword evidence="3" id="KW-1185">Reference proteome</keyword>
<evidence type="ECO:0008006" key="4">
    <source>
        <dbReference type="Google" id="ProtNLM"/>
    </source>
</evidence>
<dbReference type="EMBL" id="VIGH01000001">
    <property type="protein sequence ID" value="TQF74681.1"/>
    <property type="molecule type" value="Genomic_DNA"/>
</dbReference>
<proteinExistence type="predicted"/>
<organism evidence="2 3">
    <name type="scientific">Rhodococcus spelaei</name>
    <dbReference type="NCBI Taxonomy" id="2546320"/>
    <lineage>
        <taxon>Bacteria</taxon>
        <taxon>Bacillati</taxon>
        <taxon>Actinomycetota</taxon>
        <taxon>Actinomycetes</taxon>
        <taxon>Mycobacteriales</taxon>
        <taxon>Nocardiaceae</taxon>
        <taxon>Rhodococcus</taxon>
    </lineage>
</organism>
<dbReference type="AlphaFoldDB" id="A0A541BQT0"/>
<evidence type="ECO:0000256" key="1">
    <source>
        <dbReference type="SAM" id="Phobius"/>
    </source>
</evidence>
<keyword evidence="1" id="KW-0472">Membrane</keyword>
<dbReference type="RefSeq" id="WP_142094766.1">
    <property type="nucleotide sequence ID" value="NZ_VIGH01000001.1"/>
</dbReference>
<feature type="transmembrane region" description="Helical" evidence="1">
    <location>
        <begin position="104"/>
        <end position="125"/>
    </location>
</feature>
<evidence type="ECO:0000313" key="3">
    <source>
        <dbReference type="Proteomes" id="UP000316256"/>
    </source>
</evidence>
<dbReference type="Proteomes" id="UP000316256">
    <property type="component" value="Unassembled WGS sequence"/>
</dbReference>
<protein>
    <recommendedName>
        <fullName evidence="4">Anti-sigma-M factor RsmA</fullName>
    </recommendedName>
</protein>
<dbReference type="OrthoDB" id="4566632at2"/>
<comment type="caution">
    <text evidence="2">The sequence shown here is derived from an EMBL/GenBank/DDBJ whole genome shotgun (WGS) entry which is preliminary data.</text>
</comment>